<evidence type="ECO:0000256" key="3">
    <source>
        <dbReference type="ARBA" id="ARBA00023015"/>
    </source>
</evidence>
<dbReference type="InterPro" id="IPR002197">
    <property type="entry name" value="HTH_Fis"/>
</dbReference>
<dbReference type="InterPro" id="IPR002078">
    <property type="entry name" value="Sigma_54_int"/>
</dbReference>
<dbReference type="Pfam" id="PF02954">
    <property type="entry name" value="HTH_8"/>
    <property type="match status" value="1"/>
</dbReference>
<dbReference type="CDD" id="cd00009">
    <property type="entry name" value="AAA"/>
    <property type="match status" value="1"/>
</dbReference>
<dbReference type="Gene3D" id="3.30.450.40">
    <property type="match status" value="1"/>
</dbReference>
<keyword evidence="1" id="KW-0547">Nucleotide-binding</keyword>
<dbReference type="AlphaFoldDB" id="A0A1Y0CA57"/>
<dbReference type="Gene3D" id="3.40.50.300">
    <property type="entry name" value="P-loop containing nucleotide triphosphate hydrolases"/>
    <property type="match status" value="1"/>
</dbReference>
<dbReference type="Gene3D" id="1.10.8.60">
    <property type="match status" value="1"/>
</dbReference>
<dbReference type="GO" id="GO:0005524">
    <property type="term" value="F:ATP binding"/>
    <property type="evidence" value="ECO:0007669"/>
    <property type="project" value="UniProtKB-KW"/>
</dbReference>
<name>A0A1Y0CA57_9MYCO</name>
<evidence type="ECO:0000256" key="1">
    <source>
        <dbReference type="ARBA" id="ARBA00022741"/>
    </source>
</evidence>
<dbReference type="GO" id="GO:0043565">
    <property type="term" value="F:sequence-specific DNA binding"/>
    <property type="evidence" value="ECO:0007669"/>
    <property type="project" value="InterPro"/>
</dbReference>
<dbReference type="PROSITE" id="PS50045">
    <property type="entry name" value="SIGMA54_INTERACT_4"/>
    <property type="match status" value="1"/>
</dbReference>
<keyword evidence="7" id="KW-1185">Reference proteome</keyword>
<dbReference type="PANTHER" id="PTHR32071">
    <property type="entry name" value="TRANSCRIPTIONAL REGULATORY PROTEIN"/>
    <property type="match status" value="1"/>
</dbReference>
<dbReference type="GO" id="GO:0006355">
    <property type="term" value="P:regulation of DNA-templated transcription"/>
    <property type="evidence" value="ECO:0007669"/>
    <property type="project" value="InterPro"/>
</dbReference>
<dbReference type="InterPro" id="IPR029016">
    <property type="entry name" value="GAF-like_dom_sf"/>
</dbReference>
<dbReference type="SUPFAM" id="SSF46689">
    <property type="entry name" value="Homeodomain-like"/>
    <property type="match status" value="1"/>
</dbReference>
<evidence type="ECO:0000259" key="5">
    <source>
        <dbReference type="PROSITE" id="PS50045"/>
    </source>
</evidence>
<dbReference type="InterPro" id="IPR058031">
    <property type="entry name" value="AAA_lid_NorR"/>
</dbReference>
<protein>
    <recommendedName>
        <fullName evidence="5">Sigma-54 factor interaction domain-containing protein</fullName>
    </recommendedName>
</protein>
<dbReference type="InterPro" id="IPR027417">
    <property type="entry name" value="P-loop_NTPase"/>
</dbReference>
<evidence type="ECO:0000256" key="4">
    <source>
        <dbReference type="ARBA" id="ARBA00023163"/>
    </source>
</evidence>
<evidence type="ECO:0000313" key="6">
    <source>
        <dbReference type="EMBL" id="ART71924.1"/>
    </source>
</evidence>
<dbReference type="Proteomes" id="UP000195331">
    <property type="component" value="Chromosome"/>
</dbReference>
<dbReference type="KEGG" id="mdx:BTO20_28255"/>
<sequence length="571" mass="61721">MRLNIMIEATGCGKEREMTQLVTDDVEHHGHRREIQASWRRSRLAGLAPDAELDAVIGDVDSSSRIMQAAAPVLKDLSRQFEGFEVGTLLADRSATLVARCFGTDALAREVDRLGALPGVDFSEARSGTNAIATPFETRSALFVSREDHFLDSMRKYFCVGVPILHPVTQRIEGVIDVMTNAEVSPALMKSVMMRAARDIHQGLIESYDVNLMAVFAAFNTLRRTATDAVVMINDDIVLNNRHAVDILAPEDYVTLRGIALERPGFSGVLELMLSSGSAATVKVTDMGDPHAVVFQLRRSGEAPQPIPRGTRPQRAGSELDAAIDQARSAVGHVFVTGEPGAGKTWVATQLAEGTDARFLDAGDVITIGAQEWVADLQRTVAAAPGVLVVDNVDLLNQQALSWLSRILRSPEARKVVLTATARDDAGADTGYLQSLCTSSVGVPPLRERAAEFNSLARGIVGELAGSQVRLTLSALEALAAHSWPGNVSELARVLRDVVARRSAGDITVNDLPAQFHATKQRHGLTQLQEIERAAIESALKACHNNKVHAANQLGISRSTLYARIREYRLG</sequence>
<keyword evidence="3" id="KW-0805">Transcription regulation</keyword>
<reference evidence="6 7" key="1">
    <citation type="submission" date="2017-04" db="EMBL/GenBank/DDBJ databases">
        <title>Whole Genome Sequence of 1,4-Dioxane Degrading Bacterium Mycobacterium dioxanotrophicus PH-06.</title>
        <authorList>
            <person name="He Y."/>
        </authorList>
    </citation>
    <scope>NUCLEOTIDE SEQUENCE [LARGE SCALE GENOMIC DNA]</scope>
    <source>
        <strain evidence="6 7">PH-06</strain>
    </source>
</reference>
<dbReference type="InterPro" id="IPR009057">
    <property type="entry name" value="Homeodomain-like_sf"/>
</dbReference>
<evidence type="ECO:0000256" key="2">
    <source>
        <dbReference type="ARBA" id="ARBA00022840"/>
    </source>
</evidence>
<proteinExistence type="predicted"/>
<keyword evidence="4" id="KW-0804">Transcription</keyword>
<evidence type="ECO:0000313" key="7">
    <source>
        <dbReference type="Proteomes" id="UP000195331"/>
    </source>
</evidence>
<organism evidence="6 7">
    <name type="scientific">Mycobacterium dioxanotrophicus</name>
    <dbReference type="NCBI Taxonomy" id="482462"/>
    <lineage>
        <taxon>Bacteria</taxon>
        <taxon>Bacillati</taxon>
        <taxon>Actinomycetota</taxon>
        <taxon>Actinomycetes</taxon>
        <taxon>Mycobacteriales</taxon>
        <taxon>Mycobacteriaceae</taxon>
        <taxon>Mycobacterium</taxon>
    </lineage>
</organism>
<gene>
    <name evidence="6" type="ORF">BTO20_28255</name>
</gene>
<dbReference type="Pfam" id="PF25601">
    <property type="entry name" value="AAA_lid_14"/>
    <property type="match status" value="1"/>
</dbReference>
<dbReference type="SUPFAM" id="SSF52540">
    <property type="entry name" value="P-loop containing nucleoside triphosphate hydrolases"/>
    <property type="match status" value="1"/>
</dbReference>
<dbReference type="EMBL" id="CP020809">
    <property type="protein sequence ID" value="ART71924.1"/>
    <property type="molecule type" value="Genomic_DNA"/>
</dbReference>
<dbReference type="Pfam" id="PF14532">
    <property type="entry name" value="Sigma54_activ_2"/>
    <property type="match status" value="1"/>
</dbReference>
<dbReference type="Gene3D" id="1.10.10.60">
    <property type="entry name" value="Homeodomain-like"/>
    <property type="match status" value="1"/>
</dbReference>
<feature type="domain" description="Sigma-54 factor interaction" evidence="5">
    <location>
        <begin position="404"/>
        <end position="500"/>
    </location>
</feature>
<dbReference type="PRINTS" id="PR01590">
    <property type="entry name" value="HTHFIS"/>
</dbReference>
<keyword evidence="2" id="KW-0067">ATP-binding</keyword>
<dbReference type="OrthoDB" id="5496274at2"/>
<accession>A0A1Y0CA57</accession>